<name>A0ABY1QII3_9BACT</name>
<gene>
    <name evidence="1" type="ORF">SAMN06265222_11330</name>
</gene>
<accession>A0ABY1QII3</accession>
<dbReference type="Proteomes" id="UP001158067">
    <property type="component" value="Unassembled WGS sequence"/>
</dbReference>
<comment type="caution">
    <text evidence="1">The sequence shown here is derived from an EMBL/GenBank/DDBJ whole genome shotgun (WGS) entry which is preliminary data.</text>
</comment>
<evidence type="ECO:0000313" key="2">
    <source>
        <dbReference type="Proteomes" id="UP001158067"/>
    </source>
</evidence>
<evidence type="ECO:0000313" key="1">
    <source>
        <dbReference type="EMBL" id="SMP70374.1"/>
    </source>
</evidence>
<dbReference type="EMBL" id="FXUG01000013">
    <property type="protein sequence ID" value="SMP70374.1"/>
    <property type="molecule type" value="Genomic_DNA"/>
</dbReference>
<proteinExistence type="predicted"/>
<organism evidence="1 2">
    <name type="scientific">Neorhodopirellula lusitana</name>
    <dbReference type="NCBI Taxonomy" id="445327"/>
    <lineage>
        <taxon>Bacteria</taxon>
        <taxon>Pseudomonadati</taxon>
        <taxon>Planctomycetota</taxon>
        <taxon>Planctomycetia</taxon>
        <taxon>Pirellulales</taxon>
        <taxon>Pirellulaceae</taxon>
        <taxon>Neorhodopirellula</taxon>
    </lineage>
</organism>
<keyword evidence="2" id="KW-1185">Reference proteome</keyword>
<protein>
    <submittedName>
        <fullName evidence="1">Uncharacterized protein</fullName>
    </submittedName>
</protein>
<sequence>MLVEATIADHKARRLKAADPVADETCTNEAVTYVNKVAVKNAVVMESNEDIAGMSLAVAAMRRAVADPNLAIAVIRLVAVDQGTQAKAEEVRGVTSVAVAVVQKWAAANKKVLADKDVNTKECSEGIANAKMARREFVLAANVQRDHVRMDSVLKVLAAKANVNLASNVVVSMLKTDTLAMLNMGTLNTDTLATHMVTWPTTVSRTRRPRSRCR</sequence>
<reference evidence="1 2" key="1">
    <citation type="submission" date="2017-05" db="EMBL/GenBank/DDBJ databases">
        <authorList>
            <person name="Varghese N."/>
            <person name="Submissions S."/>
        </authorList>
    </citation>
    <scope>NUCLEOTIDE SEQUENCE [LARGE SCALE GENOMIC DNA]</scope>
    <source>
        <strain evidence="1 2">DSM 25457</strain>
    </source>
</reference>